<dbReference type="EMBL" id="JACCBK010000001">
    <property type="protein sequence ID" value="NYD86609.1"/>
    <property type="molecule type" value="Genomic_DNA"/>
</dbReference>
<evidence type="ECO:0000313" key="5">
    <source>
        <dbReference type="Proteomes" id="UP000577956"/>
    </source>
</evidence>
<keyword evidence="2" id="KW-1133">Transmembrane helix</keyword>
<dbReference type="EMBL" id="BONN01000004">
    <property type="protein sequence ID" value="GIG32503.1"/>
    <property type="molecule type" value="Genomic_DNA"/>
</dbReference>
<evidence type="ECO:0000256" key="1">
    <source>
        <dbReference type="SAM" id="MobiDB-lite"/>
    </source>
</evidence>
<feature type="transmembrane region" description="Helical" evidence="2">
    <location>
        <begin position="40"/>
        <end position="56"/>
    </location>
</feature>
<keyword evidence="2" id="KW-0472">Membrane</keyword>
<dbReference type="AlphaFoldDB" id="A0A7Y9FG34"/>
<feature type="region of interest" description="Disordered" evidence="1">
    <location>
        <begin position="59"/>
        <end position="110"/>
    </location>
</feature>
<evidence type="ECO:0000313" key="3">
    <source>
        <dbReference type="EMBL" id="GIG32503.1"/>
    </source>
</evidence>
<evidence type="ECO:0000256" key="2">
    <source>
        <dbReference type="SAM" id="Phobius"/>
    </source>
</evidence>
<keyword evidence="2" id="KW-0812">Transmembrane</keyword>
<dbReference type="Proteomes" id="UP000618382">
    <property type="component" value="Unassembled WGS sequence"/>
</dbReference>
<dbReference type="Proteomes" id="UP000577956">
    <property type="component" value="Unassembled WGS sequence"/>
</dbReference>
<sequence>MSTEEKPSRDKAKDEGGAFLAIGFVFVILGLSGMGSDNRGSMVAFFAVGVVFLALSRTSAQRHRARTGDDAPTGDSSTPTGGTDADAGPAPAADDASHDGDPAPRPSPEP</sequence>
<feature type="compositionally biased region" description="Low complexity" evidence="1">
    <location>
        <begin position="71"/>
        <end position="94"/>
    </location>
</feature>
<gene>
    <name evidence="4" type="ORF">BKA21_002158</name>
    <name evidence="3" type="ORF">Col01nite_16620</name>
</gene>
<keyword evidence="6" id="KW-1185">Reference proteome</keyword>
<evidence type="ECO:0000313" key="4">
    <source>
        <dbReference type="EMBL" id="NYD86609.1"/>
    </source>
</evidence>
<evidence type="ECO:0000313" key="6">
    <source>
        <dbReference type="Proteomes" id="UP000618382"/>
    </source>
</evidence>
<proteinExistence type="predicted"/>
<reference evidence="4 5" key="1">
    <citation type="submission" date="2020-07" db="EMBL/GenBank/DDBJ databases">
        <title>Sequencing the genomes of 1000 actinobacteria strains.</title>
        <authorList>
            <person name="Klenk H.-P."/>
        </authorList>
    </citation>
    <scope>NUCLEOTIDE SEQUENCE [LARGE SCALE GENOMIC DNA]</scope>
    <source>
        <strain evidence="4 5">DSM 24482</strain>
    </source>
</reference>
<protein>
    <submittedName>
        <fullName evidence="4">Uncharacterized protein</fullName>
    </submittedName>
</protein>
<name>A0A7Y9FG34_9CELL</name>
<accession>A0A7Y9FG34</accession>
<feature type="transmembrane region" description="Helical" evidence="2">
    <location>
        <begin position="16"/>
        <end position="34"/>
    </location>
</feature>
<reference evidence="3 6" key="2">
    <citation type="submission" date="2021-01" db="EMBL/GenBank/DDBJ databases">
        <title>Whole genome shotgun sequence of Cellulomonas oligotrophica NBRC 109435.</title>
        <authorList>
            <person name="Komaki H."/>
            <person name="Tamura T."/>
        </authorList>
    </citation>
    <scope>NUCLEOTIDE SEQUENCE [LARGE SCALE GENOMIC DNA]</scope>
    <source>
        <strain evidence="3 6">NBRC 109435</strain>
    </source>
</reference>
<dbReference type="RefSeq" id="WP_140458204.1">
    <property type="nucleotide sequence ID" value="NZ_BAABFI010000001.1"/>
</dbReference>
<comment type="caution">
    <text evidence="4">The sequence shown here is derived from an EMBL/GenBank/DDBJ whole genome shotgun (WGS) entry which is preliminary data.</text>
</comment>
<organism evidence="4 5">
    <name type="scientific">Cellulomonas oligotrophica</name>
    <dbReference type="NCBI Taxonomy" id="931536"/>
    <lineage>
        <taxon>Bacteria</taxon>
        <taxon>Bacillati</taxon>
        <taxon>Actinomycetota</taxon>
        <taxon>Actinomycetes</taxon>
        <taxon>Micrococcales</taxon>
        <taxon>Cellulomonadaceae</taxon>
        <taxon>Cellulomonas</taxon>
    </lineage>
</organism>